<dbReference type="KEGG" id="amuc:Pan181_33930"/>
<sequence length="147" mass="16858">MDSYRTGAHSRFDLKYHFVWVTKYRKAILRGDVGVRVREIVREVCRTNDIEILQGAVSADHVHVLLSCPPNLSPSKIMQYLKGKSSRKLLMEFQHLQKQYWGRHLWARGYFVASSGSVTEEAITAYIQGQRGTEPSDGEDNFRVTPS</sequence>
<dbReference type="KEGG" id="amuc:Pan181_22440"/>
<dbReference type="Gene3D" id="3.30.70.1290">
    <property type="entry name" value="Transposase IS200-like"/>
    <property type="match status" value="1"/>
</dbReference>
<dbReference type="GO" id="GO:0003677">
    <property type="term" value="F:DNA binding"/>
    <property type="evidence" value="ECO:0007669"/>
    <property type="project" value="InterPro"/>
</dbReference>
<reference evidence="5 6" key="1">
    <citation type="submission" date="2019-02" db="EMBL/GenBank/DDBJ databases">
        <title>Deep-cultivation of Planctomycetes and their phenomic and genomic characterization uncovers novel biology.</title>
        <authorList>
            <person name="Wiegand S."/>
            <person name="Jogler M."/>
            <person name="Boedeker C."/>
            <person name="Pinto D."/>
            <person name="Vollmers J."/>
            <person name="Rivas-Marin E."/>
            <person name="Kohn T."/>
            <person name="Peeters S.H."/>
            <person name="Heuer A."/>
            <person name="Rast P."/>
            <person name="Oberbeckmann S."/>
            <person name="Bunk B."/>
            <person name="Jeske O."/>
            <person name="Meyerdierks A."/>
            <person name="Storesund J.E."/>
            <person name="Kallscheuer N."/>
            <person name="Luecker S."/>
            <person name="Lage O.M."/>
            <person name="Pohl T."/>
            <person name="Merkel B.J."/>
            <person name="Hornburger P."/>
            <person name="Mueller R.-W."/>
            <person name="Bruemmer F."/>
            <person name="Labrenz M."/>
            <person name="Spormann A.M."/>
            <person name="Op den Camp H."/>
            <person name="Overmann J."/>
            <person name="Amann R."/>
            <person name="Jetten M.S.M."/>
            <person name="Mascher T."/>
            <person name="Medema M.H."/>
            <person name="Devos D.P."/>
            <person name="Kaster A.-K."/>
            <person name="Ovreas L."/>
            <person name="Rohde M."/>
            <person name="Galperin M.Y."/>
            <person name="Jogler C."/>
        </authorList>
    </citation>
    <scope>NUCLEOTIDE SEQUENCE [LARGE SCALE GENOMIC DNA]</scope>
    <source>
        <strain evidence="5 6">Pan181</strain>
    </source>
</reference>
<proteinExistence type="predicted"/>
<dbReference type="GO" id="GO:0004803">
    <property type="term" value="F:transposase activity"/>
    <property type="evidence" value="ECO:0007669"/>
    <property type="project" value="InterPro"/>
</dbReference>
<dbReference type="Proteomes" id="UP000315750">
    <property type="component" value="Chromosome"/>
</dbReference>
<dbReference type="SUPFAM" id="SSF143422">
    <property type="entry name" value="Transposase IS200-like"/>
    <property type="match status" value="1"/>
</dbReference>
<dbReference type="Pfam" id="PF01797">
    <property type="entry name" value="Y1_Tnp"/>
    <property type="match status" value="1"/>
</dbReference>
<dbReference type="OrthoDB" id="268580at2"/>
<evidence type="ECO:0000313" key="2">
    <source>
        <dbReference type="EMBL" id="QDU56042.1"/>
    </source>
</evidence>
<evidence type="ECO:0000313" key="6">
    <source>
        <dbReference type="Proteomes" id="UP000315750"/>
    </source>
</evidence>
<protein>
    <submittedName>
        <fullName evidence="5">Transposase IS200 like protein</fullName>
    </submittedName>
</protein>
<feature type="domain" description="Transposase IS200-like" evidence="1">
    <location>
        <begin position="11"/>
        <end position="130"/>
    </location>
</feature>
<dbReference type="SMART" id="SM01321">
    <property type="entry name" value="Y1_Tnp"/>
    <property type="match status" value="1"/>
</dbReference>
<dbReference type="PANTHER" id="PTHR33360">
    <property type="entry name" value="TRANSPOSASE FOR INSERTION SEQUENCE ELEMENT IS200"/>
    <property type="match status" value="1"/>
</dbReference>
<evidence type="ECO:0000313" key="3">
    <source>
        <dbReference type="EMBL" id="QDU56187.1"/>
    </source>
</evidence>
<dbReference type="InterPro" id="IPR036515">
    <property type="entry name" value="Transposase_17_sf"/>
</dbReference>
<dbReference type="InterPro" id="IPR002686">
    <property type="entry name" value="Transposase_17"/>
</dbReference>
<evidence type="ECO:0000259" key="1">
    <source>
        <dbReference type="SMART" id="SM01321"/>
    </source>
</evidence>
<gene>
    <name evidence="2" type="ORF">Pan181_22440</name>
    <name evidence="3" type="ORF">Pan181_23920</name>
    <name evidence="4" type="ORF">Pan181_33930</name>
    <name evidence="5" type="ORF">Pan181_34990</name>
</gene>
<dbReference type="AlphaFoldDB" id="A0A518ARC9"/>
<dbReference type="EMBL" id="CP036278">
    <property type="protein sequence ID" value="QDU57179.1"/>
    <property type="molecule type" value="Genomic_DNA"/>
</dbReference>
<dbReference type="EMBL" id="CP036278">
    <property type="protein sequence ID" value="QDU57284.1"/>
    <property type="molecule type" value="Genomic_DNA"/>
</dbReference>
<dbReference type="KEGG" id="amuc:Pan181_34990"/>
<dbReference type="EMBL" id="CP036278">
    <property type="protein sequence ID" value="QDU56042.1"/>
    <property type="molecule type" value="Genomic_DNA"/>
</dbReference>
<evidence type="ECO:0000313" key="4">
    <source>
        <dbReference type="EMBL" id="QDU57179.1"/>
    </source>
</evidence>
<keyword evidence="6" id="KW-1185">Reference proteome</keyword>
<dbReference type="EMBL" id="CP036278">
    <property type="protein sequence ID" value="QDU56187.1"/>
    <property type="molecule type" value="Genomic_DNA"/>
</dbReference>
<dbReference type="GO" id="GO:0006313">
    <property type="term" value="P:DNA transposition"/>
    <property type="evidence" value="ECO:0007669"/>
    <property type="project" value="InterPro"/>
</dbReference>
<dbReference type="RefSeq" id="WP_145246807.1">
    <property type="nucleotide sequence ID" value="NZ_CP036278.1"/>
</dbReference>
<evidence type="ECO:0000313" key="5">
    <source>
        <dbReference type="EMBL" id="QDU57284.1"/>
    </source>
</evidence>
<organism evidence="5 6">
    <name type="scientific">Aeoliella mucimassa</name>
    <dbReference type="NCBI Taxonomy" id="2527972"/>
    <lineage>
        <taxon>Bacteria</taxon>
        <taxon>Pseudomonadati</taxon>
        <taxon>Planctomycetota</taxon>
        <taxon>Planctomycetia</taxon>
        <taxon>Pirellulales</taxon>
        <taxon>Lacipirellulaceae</taxon>
        <taxon>Aeoliella</taxon>
    </lineage>
</organism>
<accession>A0A518ARC9</accession>
<dbReference type="NCBIfam" id="NF033573">
    <property type="entry name" value="transpos_IS200"/>
    <property type="match status" value="1"/>
</dbReference>
<dbReference type="KEGG" id="amuc:Pan181_23920"/>
<name>A0A518ARC9_9BACT</name>
<dbReference type="PANTHER" id="PTHR33360:SF2">
    <property type="entry name" value="TRANSPOSASE FOR INSERTION SEQUENCE ELEMENT IS200"/>
    <property type="match status" value="1"/>
</dbReference>